<organism evidence="2 3">
    <name type="scientific">Candidatus Avidehalobacter gallistercoris</name>
    <dbReference type="NCBI Taxonomy" id="2840694"/>
    <lineage>
        <taxon>Bacteria</taxon>
        <taxon>Bacillati</taxon>
        <taxon>Bacillota</taxon>
        <taxon>Clostridia</taxon>
        <taxon>Eubacteriales</taxon>
        <taxon>Peptococcaceae</taxon>
        <taxon>Peptococcaceae incertae sedis</taxon>
        <taxon>Candidatus Avidehalobacter</taxon>
    </lineage>
</organism>
<keyword evidence="1" id="KW-0812">Transmembrane</keyword>
<feature type="transmembrane region" description="Helical" evidence="1">
    <location>
        <begin position="213"/>
        <end position="234"/>
    </location>
</feature>
<feature type="transmembrane region" description="Helical" evidence="1">
    <location>
        <begin position="12"/>
        <end position="30"/>
    </location>
</feature>
<gene>
    <name evidence="2" type="ORF">IAB00_05115</name>
</gene>
<evidence type="ECO:0000313" key="2">
    <source>
        <dbReference type="EMBL" id="HIU10605.1"/>
    </source>
</evidence>
<dbReference type="Pfam" id="PF04298">
    <property type="entry name" value="Zn_peptidase_2"/>
    <property type="match status" value="1"/>
</dbReference>
<dbReference type="AlphaFoldDB" id="A0A9D1KZI2"/>
<feature type="transmembrane region" description="Helical" evidence="1">
    <location>
        <begin position="155"/>
        <end position="176"/>
    </location>
</feature>
<reference evidence="2" key="1">
    <citation type="submission" date="2020-10" db="EMBL/GenBank/DDBJ databases">
        <authorList>
            <person name="Gilroy R."/>
        </authorList>
    </citation>
    <scope>NUCLEOTIDE SEQUENCE</scope>
    <source>
        <strain evidence="2">2830</strain>
    </source>
</reference>
<name>A0A9D1KZI2_9FIRM</name>
<accession>A0A9D1KZI2</accession>
<keyword evidence="1" id="KW-0472">Membrane</keyword>
<comment type="caution">
    <text evidence="2">The sequence shown here is derived from an EMBL/GenBank/DDBJ whole genome shotgun (WGS) entry which is preliminary data.</text>
</comment>
<evidence type="ECO:0000256" key="1">
    <source>
        <dbReference type="SAM" id="Phobius"/>
    </source>
</evidence>
<feature type="transmembrane region" description="Helical" evidence="1">
    <location>
        <begin position="129"/>
        <end position="149"/>
    </location>
</feature>
<keyword evidence="1" id="KW-1133">Transmembrane helix</keyword>
<dbReference type="PANTHER" id="PTHR36434">
    <property type="entry name" value="MEMBRANE PROTEASE YUGP-RELATED"/>
    <property type="match status" value="1"/>
</dbReference>
<dbReference type="PANTHER" id="PTHR36434:SF1">
    <property type="entry name" value="MEMBRANE PROTEASE YUGP-RELATED"/>
    <property type="match status" value="1"/>
</dbReference>
<dbReference type="InterPro" id="IPR007395">
    <property type="entry name" value="Zn_peptidase_2"/>
</dbReference>
<dbReference type="EMBL" id="DVMH01000026">
    <property type="protein sequence ID" value="HIU10605.1"/>
    <property type="molecule type" value="Genomic_DNA"/>
</dbReference>
<sequence>MLPYYYFSTNPWYMLSILIMIPSVIIAGWAQMKVYSNYSKYSKVQNTARMTGEAAARQILNANGLSHIAIQHVPGELSDHYDPGSKVIRLSDAVYDSTSLAAVAVAAHECGHAIQDAQEYQPMRWRSRIAPVASFATQASWIIIFAGLLLSLTDFAMLGAFLFGAVVLFHLVTLPVELNASARALNILQSEQMLVGDEIVGAKKVLSAAAMTYVAAVITAVLELIRLIIMALMFRRNRW</sequence>
<proteinExistence type="predicted"/>
<evidence type="ECO:0000313" key="3">
    <source>
        <dbReference type="Proteomes" id="UP000824124"/>
    </source>
</evidence>
<reference evidence="2" key="2">
    <citation type="journal article" date="2021" name="PeerJ">
        <title>Extensive microbial diversity within the chicken gut microbiome revealed by metagenomics and culture.</title>
        <authorList>
            <person name="Gilroy R."/>
            <person name="Ravi A."/>
            <person name="Getino M."/>
            <person name="Pursley I."/>
            <person name="Horton D.L."/>
            <person name="Alikhan N.F."/>
            <person name="Baker D."/>
            <person name="Gharbi K."/>
            <person name="Hall N."/>
            <person name="Watson M."/>
            <person name="Adriaenssens E.M."/>
            <person name="Foster-Nyarko E."/>
            <person name="Jarju S."/>
            <person name="Secka A."/>
            <person name="Antonio M."/>
            <person name="Oren A."/>
            <person name="Chaudhuri R.R."/>
            <person name="La Ragione R."/>
            <person name="Hildebrand F."/>
            <person name="Pallen M.J."/>
        </authorList>
    </citation>
    <scope>NUCLEOTIDE SEQUENCE</scope>
    <source>
        <strain evidence="2">2830</strain>
    </source>
</reference>
<protein>
    <submittedName>
        <fullName evidence="2">Zinc metallopeptidase</fullName>
    </submittedName>
</protein>
<dbReference type="Proteomes" id="UP000824124">
    <property type="component" value="Unassembled WGS sequence"/>
</dbReference>